<proteinExistence type="predicted"/>
<organism evidence="6 7">
    <name type="scientific">Acanthosepion pharaonis</name>
    <name type="common">Pharaoh cuttlefish</name>
    <name type="synonym">Sepia pharaonis</name>
    <dbReference type="NCBI Taxonomy" id="158019"/>
    <lineage>
        <taxon>Eukaryota</taxon>
        <taxon>Metazoa</taxon>
        <taxon>Spiralia</taxon>
        <taxon>Lophotrochozoa</taxon>
        <taxon>Mollusca</taxon>
        <taxon>Cephalopoda</taxon>
        <taxon>Coleoidea</taxon>
        <taxon>Decapodiformes</taxon>
        <taxon>Sepiida</taxon>
        <taxon>Sepiina</taxon>
        <taxon>Sepiidae</taxon>
        <taxon>Acanthosepion</taxon>
    </lineage>
</organism>
<evidence type="ECO:0000256" key="2">
    <source>
        <dbReference type="ARBA" id="ARBA00022989"/>
    </source>
</evidence>
<dbReference type="Proteomes" id="UP000597762">
    <property type="component" value="Unassembled WGS sequence"/>
</dbReference>
<dbReference type="EMBL" id="CAHIKZ030005474">
    <property type="protein sequence ID" value="CAE1326238.1"/>
    <property type="molecule type" value="Genomic_DNA"/>
</dbReference>
<dbReference type="SUPFAM" id="SSF103473">
    <property type="entry name" value="MFS general substrate transporter"/>
    <property type="match status" value="1"/>
</dbReference>
<dbReference type="AlphaFoldDB" id="A0A812EKX0"/>
<reference evidence="6" key="1">
    <citation type="submission" date="2021-01" db="EMBL/GenBank/DDBJ databases">
        <authorList>
            <person name="Li R."/>
            <person name="Bekaert M."/>
        </authorList>
    </citation>
    <scope>NUCLEOTIDE SEQUENCE</scope>
    <source>
        <strain evidence="6">Farmed</strain>
    </source>
</reference>
<keyword evidence="1 5" id="KW-0812">Transmembrane</keyword>
<evidence type="ECO:0000256" key="5">
    <source>
        <dbReference type="SAM" id="Phobius"/>
    </source>
</evidence>
<feature type="region of interest" description="Disordered" evidence="4">
    <location>
        <begin position="1"/>
        <end position="77"/>
    </location>
</feature>
<sequence length="164" mass="16596">MEHRGSRDVSRTGGRGGKGVTAGDTNKEMANHTGNYANGVGAVTKNANGLSNTGVPPGGAGSGGGGGNGDENTATLNGLLGPADGPAGAEMVSFTKLFTQNWLDVFTYCMVFGSFGMGVACLGPTLLDLGCQTGTDLREMSWVFFVQLLMTSIGSIVAGVLANR</sequence>
<protein>
    <submittedName>
        <fullName evidence="6">Uncharacterized protein</fullName>
    </submittedName>
</protein>
<feature type="transmembrane region" description="Helical" evidence="5">
    <location>
        <begin position="105"/>
        <end position="127"/>
    </location>
</feature>
<dbReference type="InterPro" id="IPR036259">
    <property type="entry name" value="MFS_trans_sf"/>
</dbReference>
<accession>A0A812EKX0</accession>
<evidence type="ECO:0000256" key="1">
    <source>
        <dbReference type="ARBA" id="ARBA00022692"/>
    </source>
</evidence>
<gene>
    <name evidence="6" type="ORF">SPHA_75833</name>
</gene>
<evidence type="ECO:0000313" key="6">
    <source>
        <dbReference type="EMBL" id="CAE1326238.1"/>
    </source>
</evidence>
<keyword evidence="2 5" id="KW-1133">Transmembrane helix</keyword>
<feature type="compositionally biased region" description="Basic and acidic residues" evidence="4">
    <location>
        <begin position="1"/>
        <end position="10"/>
    </location>
</feature>
<feature type="compositionally biased region" description="Gly residues" evidence="4">
    <location>
        <begin position="56"/>
        <end position="69"/>
    </location>
</feature>
<dbReference type="OrthoDB" id="413079at2759"/>
<dbReference type="PANTHER" id="PTHR23121">
    <property type="entry name" value="SODIUM-DEPENDENT GLUCOSE TRANSPORTER 1"/>
    <property type="match status" value="1"/>
</dbReference>
<keyword evidence="3 5" id="KW-0472">Membrane</keyword>
<evidence type="ECO:0000313" key="7">
    <source>
        <dbReference type="Proteomes" id="UP000597762"/>
    </source>
</evidence>
<feature type="transmembrane region" description="Helical" evidence="5">
    <location>
        <begin position="142"/>
        <end position="162"/>
    </location>
</feature>
<comment type="caution">
    <text evidence="6">The sequence shown here is derived from an EMBL/GenBank/DDBJ whole genome shotgun (WGS) entry which is preliminary data.</text>
</comment>
<keyword evidence="7" id="KW-1185">Reference proteome</keyword>
<evidence type="ECO:0000256" key="4">
    <source>
        <dbReference type="SAM" id="MobiDB-lite"/>
    </source>
</evidence>
<name>A0A812EKX0_ACAPH</name>
<evidence type="ECO:0000256" key="3">
    <source>
        <dbReference type="ARBA" id="ARBA00023136"/>
    </source>
</evidence>
<dbReference type="PANTHER" id="PTHR23121:SF10">
    <property type="entry name" value="MAJOR FACILITATOR SUPERFAMILY DOMAIN-CONTAINING PROTEIN 4A"/>
    <property type="match status" value="1"/>
</dbReference>